<gene>
    <name evidence="1" type="ORF">E2C01_065799</name>
</gene>
<name>A0A5B7HJV0_PORTR</name>
<dbReference type="Proteomes" id="UP000324222">
    <property type="component" value="Unassembled WGS sequence"/>
</dbReference>
<protein>
    <submittedName>
        <fullName evidence="1">Uncharacterized protein</fullName>
    </submittedName>
</protein>
<sequence length="49" mass="5663">MSICWQYDMLGKPPRMRRAKSSRIFTPHRFSATPAPAKVTESQRQTLVV</sequence>
<comment type="caution">
    <text evidence="1">The sequence shown here is derived from an EMBL/GenBank/DDBJ whole genome shotgun (WGS) entry which is preliminary data.</text>
</comment>
<organism evidence="1 2">
    <name type="scientific">Portunus trituberculatus</name>
    <name type="common">Swimming crab</name>
    <name type="synonym">Neptunus trituberculatus</name>
    <dbReference type="NCBI Taxonomy" id="210409"/>
    <lineage>
        <taxon>Eukaryota</taxon>
        <taxon>Metazoa</taxon>
        <taxon>Ecdysozoa</taxon>
        <taxon>Arthropoda</taxon>
        <taxon>Crustacea</taxon>
        <taxon>Multicrustacea</taxon>
        <taxon>Malacostraca</taxon>
        <taxon>Eumalacostraca</taxon>
        <taxon>Eucarida</taxon>
        <taxon>Decapoda</taxon>
        <taxon>Pleocyemata</taxon>
        <taxon>Brachyura</taxon>
        <taxon>Eubrachyura</taxon>
        <taxon>Portunoidea</taxon>
        <taxon>Portunidae</taxon>
        <taxon>Portuninae</taxon>
        <taxon>Portunus</taxon>
    </lineage>
</organism>
<keyword evidence="2" id="KW-1185">Reference proteome</keyword>
<evidence type="ECO:0000313" key="2">
    <source>
        <dbReference type="Proteomes" id="UP000324222"/>
    </source>
</evidence>
<proteinExistence type="predicted"/>
<reference evidence="1 2" key="1">
    <citation type="submission" date="2019-05" db="EMBL/GenBank/DDBJ databases">
        <title>Another draft genome of Portunus trituberculatus and its Hox gene families provides insights of decapod evolution.</title>
        <authorList>
            <person name="Jeong J.-H."/>
            <person name="Song I."/>
            <person name="Kim S."/>
            <person name="Choi T."/>
            <person name="Kim D."/>
            <person name="Ryu S."/>
            <person name="Kim W."/>
        </authorList>
    </citation>
    <scope>NUCLEOTIDE SEQUENCE [LARGE SCALE GENOMIC DNA]</scope>
    <source>
        <tissue evidence="1">Muscle</tissue>
    </source>
</reference>
<dbReference type="EMBL" id="VSRR010033046">
    <property type="protein sequence ID" value="MPC71522.1"/>
    <property type="molecule type" value="Genomic_DNA"/>
</dbReference>
<evidence type="ECO:0000313" key="1">
    <source>
        <dbReference type="EMBL" id="MPC71522.1"/>
    </source>
</evidence>
<dbReference type="AlphaFoldDB" id="A0A5B7HJV0"/>
<accession>A0A5B7HJV0</accession>